<dbReference type="AlphaFoldDB" id="A0A1I6P1U0"/>
<evidence type="ECO:0000313" key="2">
    <source>
        <dbReference type="Proteomes" id="UP000199392"/>
    </source>
</evidence>
<proteinExistence type="predicted"/>
<dbReference type="EMBL" id="FOZW01000001">
    <property type="protein sequence ID" value="SFS34167.1"/>
    <property type="molecule type" value="Genomic_DNA"/>
</dbReference>
<dbReference type="Proteomes" id="UP000199392">
    <property type="component" value="Unassembled WGS sequence"/>
</dbReference>
<dbReference type="RefSeq" id="WP_092426337.1">
    <property type="nucleotide sequence ID" value="NZ_FNCL01000008.1"/>
</dbReference>
<gene>
    <name evidence="1" type="ORF">SAMN04488050_101257</name>
</gene>
<name>A0A1I6P1U0_9RHOB</name>
<dbReference type="OrthoDB" id="7810029at2"/>
<reference evidence="2" key="1">
    <citation type="submission" date="2016-10" db="EMBL/GenBank/DDBJ databases">
        <authorList>
            <person name="Varghese N."/>
            <person name="Submissions S."/>
        </authorList>
    </citation>
    <scope>NUCLEOTIDE SEQUENCE [LARGE SCALE GENOMIC DNA]</scope>
    <source>
        <strain evidence="2">DSM 26894</strain>
    </source>
</reference>
<evidence type="ECO:0000313" key="1">
    <source>
        <dbReference type="EMBL" id="SFS34167.1"/>
    </source>
</evidence>
<dbReference type="STRING" id="311180.SAMN04488050_101257"/>
<dbReference type="InterPro" id="IPR054197">
    <property type="entry name" value="DUF6902"/>
</dbReference>
<sequence length="357" mass="40096">MSNIVAFRPAPRVAAPNDRVAALIACFAHHRRHEEDVFWLKENAELLNILECTGAKARGWVRPKALLPHAEFYASAEERLSFFPQYYRFLLSMVLDLEDLGMSGNAGARMAETVRSAGLPGAELSDLQRMEARRLLARRGVAGPADPGLEDRLRAFCARPGTFALPNKKAAYELTHIVFYLSEYGRRDPGLGQEALTSLQFTGHLAFLEQNSDLLAEVCIALHYAGEKPPSLWTRWLGRETDLFRSDQATQGPLQDGYHDFLVCNWHLASMGEEPFRKALEPGPMRFERARGRVAPLRELSRALLAMKGGRCADWPVMRRRMHGVLPPMVLDLLDAMARETAQFDAFFEGFARAGRT</sequence>
<organism evidence="1 2">
    <name type="scientific">Alloyangia pacifica</name>
    <dbReference type="NCBI Taxonomy" id="311180"/>
    <lineage>
        <taxon>Bacteria</taxon>
        <taxon>Pseudomonadati</taxon>
        <taxon>Pseudomonadota</taxon>
        <taxon>Alphaproteobacteria</taxon>
        <taxon>Rhodobacterales</taxon>
        <taxon>Roseobacteraceae</taxon>
        <taxon>Alloyangia</taxon>
    </lineage>
</organism>
<accession>A0A1I6P1U0</accession>
<keyword evidence="2" id="KW-1185">Reference proteome</keyword>
<dbReference type="Pfam" id="PF21843">
    <property type="entry name" value="DUF6902"/>
    <property type="match status" value="1"/>
</dbReference>
<protein>
    <submittedName>
        <fullName evidence="1">Uncharacterized protein</fullName>
    </submittedName>
</protein>